<dbReference type="Proteomes" id="UP001183410">
    <property type="component" value="Unassembled WGS sequence"/>
</dbReference>
<evidence type="ECO:0000256" key="2">
    <source>
        <dbReference type="SAM" id="Phobius"/>
    </source>
</evidence>
<dbReference type="RefSeq" id="WP_311670242.1">
    <property type="nucleotide sequence ID" value="NZ_JAVREO010000024.1"/>
</dbReference>
<sequence length="349" mass="37404">MPDHHEDNPNDPNDPSGPAEPTVATGRWRRRRPLALGALLGLLLGAGTTLGVGTAADRWDDAPSTFCWGALSRDDLAGVLSESMIERSVVQGETPLGGNSPQCQLVVGEQGLRQQLTVTVGWIDAHDVTGTWAERFLHPELTPYPGDPVGLAGPRAAWVRLPPDCHPGEAFGRSDTRVVSVVAEGKYVEPADGEVARTALRVANAALDHYGCHGRYATDDDSLAEEPPGAEVVEDREEFCGTGTQPPDGLPAAMLGTPGGPVRVCSGYPHDPEQIFRLVTVEDPGLAAPFLAQERRGQYPIRVLECGAESGVVLAQSWDRWLEREGIELTELLDRYAATEAERLGCQLA</sequence>
<name>A0ABU2JYT9_9ACTN</name>
<keyword evidence="4" id="KW-1185">Reference proteome</keyword>
<comment type="caution">
    <text evidence="3">The sequence shown here is derived from an EMBL/GenBank/DDBJ whole genome shotgun (WGS) entry which is preliminary data.</text>
</comment>
<gene>
    <name evidence="3" type="ORF">RM844_28215</name>
</gene>
<organism evidence="3 4">
    <name type="scientific">Streptomyces chisholmiae</name>
    <dbReference type="NCBI Taxonomy" id="3075540"/>
    <lineage>
        <taxon>Bacteria</taxon>
        <taxon>Bacillati</taxon>
        <taxon>Actinomycetota</taxon>
        <taxon>Actinomycetes</taxon>
        <taxon>Kitasatosporales</taxon>
        <taxon>Streptomycetaceae</taxon>
        <taxon>Streptomyces</taxon>
    </lineage>
</organism>
<proteinExistence type="predicted"/>
<keyword evidence="2" id="KW-0472">Membrane</keyword>
<evidence type="ECO:0000313" key="3">
    <source>
        <dbReference type="EMBL" id="MDT0270162.1"/>
    </source>
</evidence>
<dbReference type="EMBL" id="JAVREO010000024">
    <property type="protein sequence ID" value="MDT0270162.1"/>
    <property type="molecule type" value="Genomic_DNA"/>
</dbReference>
<protein>
    <submittedName>
        <fullName evidence="3">Uncharacterized protein</fullName>
    </submittedName>
</protein>
<keyword evidence="2" id="KW-1133">Transmembrane helix</keyword>
<feature type="region of interest" description="Disordered" evidence="1">
    <location>
        <begin position="1"/>
        <end position="28"/>
    </location>
</feature>
<evidence type="ECO:0000256" key="1">
    <source>
        <dbReference type="SAM" id="MobiDB-lite"/>
    </source>
</evidence>
<accession>A0ABU2JYT9</accession>
<evidence type="ECO:0000313" key="4">
    <source>
        <dbReference type="Proteomes" id="UP001183410"/>
    </source>
</evidence>
<feature type="transmembrane region" description="Helical" evidence="2">
    <location>
        <begin position="34"/>
        <end position="56"/>
    </location>
</feature>
<reference evidence="4" key="1">
    <citation type="submission" date="2023-07" db="EMBL/GenBank/DDBJ databases">
        <title>30 novel species of actinomycetes from the DSMZ collection.</title>
        <authorList>
            <person name="Nouioui I."/>
        </authorList>
    </citation>
    <scope>NUCLEOTIDE SEQUENCE [LARGE SCALE GENOMIC DNA]</scope>
    <source>
        <strain evidence="4">DSM 44915</strain>
    </source>
</reference>
<keyword evidence="2" id="KW-0812">Transmembrane</keyword>